<evidence type="ECO:0000313" key="2">
    <source>
        <dbReference type="Proteomes" id="UP000029003"/>
    </source>
</evidence>
<dbReference type="AlphaFoldDB" id="A0A087E4G6"/>
<name>A0A087E4G6_9BIFI</name>
<accession>A0A087E4G6</accession>
<gene>
    <name evidence="1" type="ORF">THER5_1130</name>
</gene>
<dbReference type="Proteomes" id="UP000029003">
    <property type="component" value="Unassembled WGS sequence"/>
</dbReference>
<comment type="caution">
    <text evidence="1">The sequence shown here is derived from an EMBL/GenBank/DDBJ whole genome shotgun (WGS) entry which is preliminary data.</text>
</comment>
<reference evidence="1 2" key="1">
    <citation type="submission" date="2014-03" db="EMBL/GenBank/DDBJ databases">
        <title>Genomics of Bifidobacteria.</title>
        <authorList>
            <person name="Ventura M."/>
            <person name="Milani C."/>
            <person name="Lugli G.A."/>
        </authorList>
    </citation>
    <scope>NUCLEOTIDE SEQUENCE [LARGE SCALE GENOMIC DNA]</scope>
    <source>
        <strain evidence="1 2">LMG 21395</strain>
    </source>
</reference>
<protein>
    <submittedName>
        <fullName evidence="1">Uncharacterized protein</fullName>
    </submittedName>
</protein>
<sequence length="72" mass="7842">MAYIRIDALIADRKKSERIASYLFAHSGGLVADLEEYPLKIAATPIDGHATVVFPAIAEVNLHEFLTMLGGE</sequence>
<dbReference type="EMBL" id="JGZT01000006">
    <property type="protein sequence ID" value="KFJ02667.1"/>
    <property type="molecule type" value="Genomic_DNA"/>
</dbReference>
<evidence type="ECO:0000313" key="1">
    <source>
        <dbReference type="EMBL" id="KFJ02667.1"/>
    </source>
</evidence>
<dbReference type="RefSeq" id="WP_029576410.1">
    <property type="nucleotide sequence ID" value="NZ_JGZT01000006.1"/>
</dbReference>
<proteinExistence type="predicted"/>
<organism evidence="1 2">
    <name type="scientific">Bifidobacterium thermacidophilum subsp. thermacidophilum</name>
    <dbReference type="NCBI Taxonomy" id="79262"/>
    <lineage>
        <taxon>Bacteria</taxon>
        <taxon>Bacillati</taxon>
        <taxon>Actinomycetota</taxon>
        <taxon>Actinomycetes</taxon>
        <taxon>Bifidobacteriales</taxon>
        <taxon>Bifidobacteriaceae</taxon>
        <taxon>Bifidobacterium</taxon>
    </lineage>
</organism>